<dbReference type="GO" id="GO:0008745">
    <property type="term" value="F:N-acetylmuramoyl-L-alanine amidase activity"/>
    <property type="evidence" value="ECO:0007669"/>
    <property type="project" value="InterPro"/>
</dbReference>
<dbReference type="Gene3D" id="3.40.630.40">
    <property type="entry name" value="Zn-dependent exopeptidases"/>
    <property type="match status" value="1"/>
</dbReference>
<proteinExistence type="predicted"/>
<feature type="compositionally biased region" description="Polar residues" evidence="2">
    <location>
        <begin position="92"/>
        <end position="108"/>
    </location>
</feature>
<dbReference type="InterPro" id="IPR002508">
    <property type="entry name" value="MurNAc-LAA_cat"/>
</dbReference>
<dbReference type="PANTHER" id="PTHR30404:SF0">
    <property type="entry name" value="N-ACETYLMURAMOYL-L-ALANINE AMIDASE AMIC"/>
    <property type="match status" value="1"/>
</dbReference>
<name>A0AA91ZUD3_9BACI</name>
<sequence length="328" mass="36518">MKYIKMMCVIALIGVYMGACSKEQEKTSSQKERASSVQDNGEKNIEQKQDTPSEKQLEKQENKTESEPQVVEPNEQAEKTHGELSAEELKPEQTSPAGQIEQQATSNEAKADMNEEQGKFLVVIDPGHQEKANLNLEPIGPGTTVQKYKVTDGTTGVVTKKRESVLALEAAMILKKKLEEKGIQVLMTRTSHDVDISNKERATFANDHQANLFLRLHADGSEDQGQKGFAVLAPAEGNTYTKGIYTESLQVSQIIVKKMKENSQVKVNGIQFRDDLSGFNWSKVPGVLLELGFMSNPEEDRKLSDPKYLHSLLQSVTDSVEEYRKSKS</sequence>
<dbReference type="Pfam" id="PF01520">
    <property type="entry name" value="Amidase_3"/>
    <property type="match status" value="1"/>
</dbReference>
<evidence type="ECO:0000256" key="1">
    <source>
        <dbReference type="ARBA" id="ARBA00022801"/>
    </source>
</evidence>
<feature type="compositionally biased region" description="Basic and acidic residues" evidence="2">
    <location>
        <begin position="76"/>
        <end position="91"/>
    </location>
</feature>
<dbReference type="Proteomes" id="UP000221020">
    <property type="component" value="Unassembled WGS sequence"/>
</dbReference>
<dbReference type="InterPro" id="IPR050695">
    <property type="entry name" value="N-acetylmuramoyl_amidase_3"/>
</dbReference>
<dbReference type="CDD" id="cd02696">
    <property type="entry name" value="MurNAc-LAA"/>
    <property type="match status" value="1"/>
</dbReference>
<dbReference type="RefSeq" id="WP_097898080.1">
    <property type="nucleotide sequence ID" value="NZ_NVOR01000013.1"/>
</dbReference>
<dbReference type="EMBL" id="NVOR01000013">
    <property type="protein sequence ID" value="PED83695.1"/>
    <property type="molecule type" value="Genomic_DNA"/>
</dbReference>
<evidence type="ECO:0000256" key="2">
    <source>
        <dbReference type="SAM" id="MobiDB-lite"/>
    </source>
</evidence>
<dbReference type="AlphaFoldDB" id="A0AA91ZUD3"/>
<feature type="region of interest" description="Disordered" evidence="2">
    <location>
        <begin position="22"/>
        <end position="112"/>
    </location>
</feature>
<dbReference type="GO" id="GO:0009253">
    <property type="term" value="P:peptidoglycan catabolic process"/>
    <property type="evidence" value="ECO:0007669"/>
    <property type="project" value="InterPro"/>
</dbReference>
<keyword evidence="1" id="KW-0378">Hydrolase</keyword>
<protein>
    <submittedName>
        <fullName evidence="4">N-acetylmuramoyl-L-alanine amidase</fullName>
    </submittedName>
</protein>
<feature type="compositionally biased region" description="Basic and acidic residues" evidence="2">
    <location>
        <begin position="22"/>
        <end position="66"/>
    </location>
</feature>
<dbReference type="GO" id="GO:0030288">
    <property type="term" value="C:outer membrane-bounded periplasmic space"/>
    <property type="evidence" value="ECO:0007669"/>
    <property type="project" value="TreeGrafter"/>
</dbReference>
<organism evidence="4 5">
    <name type="scientific">Bacillus pseudomycoides</name>
    <dbReference type="NCBI Taxonomy" id="64104"/>
    <lineage>
        <taxon>Bacteria</taxon>
        <taxon>Bacillati</taxon>
        <taxon>Bacillota</taxon>
        <taxon>Bacilli</taxon>
        <taxon>Bacillales</taxon>
        <taxon>Bacillaceae</taxon>
        <taxon>Bacillus</taxon>
        <taxon>Bacillus cereus group</taxon>
    </lineage>
</organism>
<evidence type="ECO:0000313" key="4">
    <source>
        <dbReference type="EMBL" id="PED83695.1"/>
    </source>
</evidence>
<evidence type="ECO:0000259" key="3">
    <source>
        <dbReference type="SMART" id="SM00646"/>
    </source>
</evidence>
<reference evidence="4 5" key="1">
    <citation type="submission" date="2017-09" db="EMBL/GenBank/DDBJ databases">
        <title>Large-scale bioinformatics analysis of Bacillus genomes uncovers conserved roles of natural products in bacterial physiology.</title>
        <authorList>
            <consortium name="Agbiome Team Llc"/>
            <person name="Bleich R.M."/>
            <person name="Grubbs K.J."/>
            <person name="Santa Maria K.C."/>
            <person name="Allen S.E."/>
            <person name="Farag S."/>
            <person name="Shank E.A."/>
            <person name="Bowers A."/>
        </authorList>
    </citation>
    <scope>NUCLEOTIDE SEQUENCE [LARGE SCALE GENOMIC DNA]</scope>
    <source>
        <strain evidence="4 5">AFS092012</strain>
    </source>
</reference>
<accession>A0AA91ZUD3</accession>
<gene>
    <name evidence="4" type="ORF">CON65_05135</name>
</gene>
<dbReference type="PANTHER" id="PTHR30404">
    <property type="entry name" value="N-ACETYLMURAMOYL-L-ALANINE AMIDASE"/>
    <property type="match status" value="1"/>
</dbReference>
<evidence type="ECO:0000313" key="5">
    <source>
        <dbReference type="Proteomes" id="UP000221020"/>
    </source>
</evidence>
<comment type="caution">
    <text evidence="4">The sequence shown here is derived from an EMBL/GenBank/DDBJ whole genome shotgun (WGS) entry which is preliminary data.</text>
</comment>
<dbReference type="SMART" id="SM00646">
    <property type="entry name" value="Ami_3"/>
    <property type="match status" value="1"/>
</dbReference>
<feature type="domain" description="MurNAc-LAA" evidence="3">
    <location>
        <begin position="202"/>
        <end position="321"/>
    </location>
</feature>
<dbReference type="SUPFAM" id="SSF53187">
    <property type="entry name" value="Zn-dependent exopeptidases"/>
    <property type="match status" value="1"/>
</dbReference>